<name>A0A7D5DV01_9PAST</name>
<protein>
    <submittedName>
        <fullName evidence="1">Uncharacterized protein</fullName>
    </submittedName>
</protein>
<evidence type="ECO:0000313" key="2">
    <source>
        <dbReference type="Proteomes" id="UP000509660"/>
    </source>
</evidence>
<gene>
    <name evidence="1" type="ORF">HV559_00930</name>
</gene>
<keyword evidence="2" id="KW-1185">Reference proteome</keyword>
<dbReference type="AlphaFoldDB" id="A0A7D5DV01"/>
<dbReference type="EMBL" id="CP055306">
    <property type="protein sequence ID" value="QLB39560.1"/>
    <property type="molecule type" value="Genomic_DNA"/>
</dbReference>
<reference evidence="1 2" key="1">
    <citation type="submission" date="2020-06" db="EMBL/GenBank/DDBJ databases">
        <title>Mannheimia pernigra sp. nov. isolated from bovine respiratory tract.</title>
        <authorList>
            <person name="Kuhnert P."/>
            <person name="Akarsu-Egger H."/>
        </authorList>
    </citation>
    <scope>NUCLEOTIDE SEQUENCE [LARGE SCALE GENOMIC DNA]</scope>
    <source>
        <strain evidence="1 2">BNO311</strain>
    </source>
</reference>
<dbReference type="Proteomes" id="UP000509660">
    <property type="component" value="Chromosome"/>
</dbReference>
<evidence type="ECO:0000313" key="1">
    <source>
        <dbReference type="EMBL" id="QLB39560.1"/>
    </source>
</evidence>
<organism evidence="1 2">
    <name type="scientific">Mannheimia pernigra</name>
    <dbReference type="NCBI Taxonomy" id="111844"/>
    <lineage>
        <taxon>Bacteria</taxon>
        <taxon>Pseudomonadati</taxon>
        <taxon>Pseudomonadota</taxon>
        <taxon>Gammaproteobacteria</taxon>
        <taxon>Pasteurellales</taxon>
        <taxon>Pasteurellaceae</taxon>
        <taxon>Mannheimia</taxon>
    </lineage>
</organism>
<dbReference type="RefSeq" id="WP_176809323.1">
    <property type="nucleotide sequence ID" value="NZ_CP055306.1"/>
</dbReference>
<accession>A0A7D5DV01</accession>
<proteinExistence type="predicted"/>
<sequence length="497" mass="56169">MLVDNDAKTATGKLQQHDKGLAEGIDQVLKYGYNLKGEQTLLERDNNVDGTYDYREAYTLNLNGHVKENLIDLTNDNNFDRKEVYTREADGGLVKTNFYNLVDGKELLTKIEHYELNANNQREKLQVDILGDGSIDAITTHDLDAQGRTEKAYFDTDSDKTIDRVETYTRDLNGNILRNEISNVDGEVQAVRIYERNALGQVTKYEIDEGNDGIIDTRYEQTRDIQGNELTYKLYSYNAVTKQQELTVSAQREFDELNRAKYIEYSYADSSIDYRIDYGYDEFGRKISETFSGARNYKWEFLYNDDNTVKERLDYNKEGVFTSKTVYVEYYPEFNAVKVLDAYNAKNELVSSTIWLRDGNGVLTNSLIDSTNNGKGWDTYTFGDRGATGINRNLSQDFTAWGEEKLAQLGDSLSLIRMIKGGVSELTLNAEVVAKISNGGLRVQGASDKNDVLNLSGFKKASSSSVKGYDLYTATVGEEDLNLYVQANDSITVNILG</sequence>